<dbReference type="OrthoDB" id="17569at2759"/>
<evidence type="ECO:0000256" key="1">
    <source>
        <dbReference type="ARBA" id="ARBA00023157"/>
    </source>
</evidence>
<dbReference type="InterPro" id="IPR035976">
    <property type="entry name" value="Sushi/SCR/CCP_sf"/>
</dbReference>
<dbReference type="EMBL" id="WEKX01020531">
    <property type="protein sequence ID" value="NWI93975.1"/>
    <property type="molecule type" value="Genomic_DNA"/>
</dbReference>
<feature type="non-terminal residue" evidence="4">
    <location>
        <position position="61"/>
    </location>
</feature>
<dbReference type="AlphaFoldDB" id="A0A851FIE6"/>
<reference evidence="4" key="1">
    <citation type="submission" date="2019-10" db="EMBL/GenBank/DDBJ databases">
        <title>Bird 10,000 Genomes (B10K) Project - Family phase.</title>
        <authorList>
            <person name="Zhang G."/>
        </authorList>
    </citation>
    <scope>NUCLEOTIDE SEQUENCE</scope>
    <source>
        <strain evidence="4">B10K-DU-002-53</strain>
        <tissue evidence="4">Muscle</tissue>
    </source>
</reference>
<sequence>SPLSPVRTCPRLHLSLENGRVVASAMDRVPVEGTVAEFSCDSGFRLLGSARANCTKLGRWS</sequence>
<proteinExistence type="predicted"/>
<feature type="non-terminal residue" evidence="4">
    <location>
        <position position="1"/>
    </location>
</feature>
<dbReference type="Pfam" id="PF00084">
    <property type="entry name" value="Sushi"/>
    <property type="match status" value="1"/>
</dbReference>
<keyword evidence="2" id="KW-0768">Sushi</keyword>
<comment type="caution">
    <text evidence="2">Lacks conserved residue(s) required for the propagation of feature annotation.</text>
</comment>
<dbReference type="InterPro" id="IPR000436">
    <property type="entry name" value="Sushi_SCR_CCP_dom"/>
</dbReference>
<keyword evidence="5" id="KW-1185">Reference proteome</keyword>
<evidence type="ECO:0000313" key="4">
    <source>
        <dbReference type="EMBL" id="NWI93975.1"/>
    </source>
</evidence>
<feature type="domain" description="Sushi" evidence="3">
    <location>
        <begin position="7"/>
        <end position="61"/>
    </location>
</feature>
<dbReference type="SUPFAM" id="SSF57535">
    <property type="entry name" value="Complement control module/SCR domain"/>
    <property type="match status" value="1"/>
</dbReference>
<evidence type="ECO:0000313" key="5">
    <source>
        <dbReference type="Proteomes" id="UP000633448"/>
    </source>
</evidence>
<organism evidence="4 5">
    <name type="scientific">Pitta sordida</name>
    <name type="common">Hooded pitta</name>
    <dbReference type="NCBI Taxonomy" id="9163"/>
    <lineage>
        <taxon>Eukaryota</taxon>
        <taxon>Metazoa</taxon>
        <taxon>Chordata</taxon>
        <taxon>Craniata</taxon>
        <taxon>Vertebrata</taxon>
        <taxon>Euteleostomi</taxon>
        <taxon>Archelosauria</taxon>
        <taxon>Archosauria</taxon>
        <taxon>Dinosauria</taxon>
        <taxon>Saurischia</taxon>
        <taxon>Theropoda</taxon>
        <taxon>Coelurosauria</taxon>
        <taxon>Aves</taxon>
        <taxon>Neognathae</taxon>
        <taxon>Neoaves</taxon>
        <taxon>Telluraves</taxon>
        <taxon>Australaves</taxon>
        <taxon>Passeriformes</taxon>
        <taxon>Pittidae</taxon>
        <taxon>Pitta</taxon>
    </lineage>
</organism>
<evidence type="ECO:0000256" key="2">
    <source>
        <dbReference type="PROSITE-ProRule" id="PRU00302"/>
    </source>
</evidence>
<dbReference type="CDD" id="cd00033">
    <property type="entry name" value="CCP"/>
    <property type="match status" value="1"/>
</dbReference>
<evidence type="ECO:0000259" key="3">
    <source>
        <dbReference type="PROSITE" id="PS50923"/>
    </source>
</evidence>
<name>A0A851FIE6_PITSO</name>
<dbReference type="Gene3D" id="2.10.70.10">
    <property type="entry name" value="Complement Module, domain 1"/>
    <property type="match status" value="1"/>
</dbReference>
<comment type="caution">
    <text evidence="4">The sequence shown here is derived from an EMBL/GenBank/DDBJ whole genome shotgun (WGS) entry which is preliminary data.</text>
</comment>
<protein>
    <submittedName>
        <fullName evidence="4">GABR1 protein</fullName>
    </submittedName>
</protein>
<gene>
    <name evidence="4" type="primary">Gabbr1</name>
    <name evidence="4" type="ORF">PITSOR_R15004</name>
</gene>
<accession>A0A851FIE6</accession>
<keyword evidence="1" id="KW-1015">Disulfide bond</keyword>
<dbReference type="PROSITE" id="PS50923">
    <property type="entry name" value="SUSHI"/>
    <property type="match status" value="1"/>
</dbReference>
<dbReference type="Proteomes" id="UP000633448">
    <property type="component" value="Unassembled WGS sequence"/>
</dbReference>